<organism evidence="1 2">
    <name type="scientific">Porites evermanni</name>
    <dbReference type="NCBI Taxonomy" id="104178"/>
    <lineage>
        <taxon>Eukaryota</taxon>
        <taxon>Metazoa</taxon>
        <taxon>Cnidaria</taxon>
        <taxon>Anthozoa</taxon>
        <taxon>Hexacorallia</taxon>
        <taxon>Scleractinia</taxon>
        <taxon>Fungiina</taxon>
        <taxon>Poritidae</taxon>
        <taxon>Porites</taxon>
    </lineage>
</organism>
<dbReference type="Proteomes" id="UP001159427">
    <property type="component" value="Unassembled WGS sequence"/>
</dbReference>
<keyword evidence="2" id="KW-1185">Reference proteome</keyword>
<comment type="caution">
    <text evidence="1">The sequence shown here is derived from an EMBL/GenBank/DDBJ whole genome shotgun (WGS) entry which is preliminary data.</text>
</comment>
<dbReference type="EMBL" id="CALNXI010000124">
    <property type="protein sequence ID" value="CAH3019722.1"/>
    <property type="molecule type" value="Genomic_DNA"/>
</dbReference>
<sequence>GSWVYDTVLTLEERDLFENVLESPDKNDQFLNILGNLKIESKYYTIKQSGTCFQKFNTRGFSIFNCNIRSLGKNLCLLNDILITESKQQRLWRPNCGNSSLPI</sequence>
<proteinExistence type="predicted"/>
<reference evidence="1 2" key="1">
    <citation type="submission" date="2022-05" db="EMBL/GenBank/DDBJ databases">
        <authorList>
            <consortium name="Genoscope - CEA"/>
            <person name="William W."/>
        </authorList>
    </citation>
    <scope>NUCLEOTIDE SEQUENCE [LARGE SCALE GENOMIC DNA]</scope>
</reference>
<accession>A0ABN8LW77</accession>
<feature type="non-terminal residue" evidence="1">
    <location>
        <position position="1"/>
    </location>
</feature>
<gene>
    <name evidence="1" type="ORF">PEVE_00003972</name>
</gene>
<evidence type="ECO:0000313" key="2">
    <source>
        <dbReference type="Proteomes" id="UP001159427"/>
    </source>
</evidence>
<name>A0ABN8LW77_9CNID</name>
<protein>
    <submittedName>
        <fullName evidence="1">Uncharacterized protein</fullName>
    </submittedName>
</protein>
<evidence type="ECO:0000313" key="1">
    <source>
        <dbReference type="EMBL" id="CAH3019722.1"/>
    </source>
</evidence>